<accession>A0A335GPT7</accession>
<dbReference type="AlphaFoldDB" id="A0A335GPT7"/>
<name>A0A335GPT7_ACIBA</name>
<dbReference type="Pfam" id="PF26125">
    <property type="entry name" value="AcrVA2-like"/>
    <property type="match status" value="1"/>
</dbReference>
<evidence type="ECO:0000313" key="1">
    <source>
        <dbReference type="EMBL" id="SST32501.1"/>
    </source>
</evidence>
<sequence>MPYTKSATLTHFLWMTSIVKDSIFADVISKLNAEVFTQKAGRLYPPVSQLLALEKKLALCTASLVKSVDIPDYKQLERLFWDNVNHTYGTGYFAEIPKWGSNIFIPLQVWESVLQPYALFYKNMNPEFNFYDFAFTTAALSAWRYSQPVLKLENDVYRTLLNDENGRYVDGHLLNYYFQWTNFIHTPGLGHNDKPLYGFFAHQNEVLFNGNNVKVLIIVFCYEDTEANISDEDALSLTSNWGDYVVLEYRTDTIKTIKDSLIGTNLKSSPELLILLGKMLSLFNFSIHPKTDIYNHRGYLMQPTYNDTIDSFLSSYRKHKGMPVRRGVGKSPSSNQRREVLYHVHAPSCPRLFDTGLNTGFVSRMHKSSHIANDHFNTLHWLKTDTGLKLISGSLYTQETETKLIKSIQNYFYGNNT</sequence>
<dbReference type="InterPro" id="IPR058915">
    <property type="entry name" value="AcrVA2-like"/>
</dbReference>
<proteinExistence type="predicted"/>
<dbReference type="Proteomes" id="UP000252694">
    <property type="component" value="Unassembled WGS sequence"/>
</dbReference>
<gene>
    <name evidence="1" type="ORF">SAMEA104305318_03904</name>
</gene>
<reference evidence="1 2" key="1">
    <citation type="submission" date="2018-07" db="EMBL/GenBank/DDBJ databases">
        <authorList>
            <consortium name="Pathogen Informatics"/>
        </authorList>
    </citation>
    <scope>NUCLEOTIDE SEQUENCE [LARGE SCALE GENOMIC DNA]</scope>
    <source>
        <strain evidence="1 2">4300STDY7045823</strain>
    </source>
</reference>
<protein>
    <submittedName>
        <fullName evidence="1">Uncharacterized protein</fullName>
    </submittedName>
</protein>
<organism evidence="1 2">
    <name type="scientific">Acinetobacter baumannii</name>
    <dbReference type="NCBI Taxonomy" id="470"/>
    <lineage>
        <taxon>Bacteria</taxon>
        <taxon>Pseudomonadati</taxon>
        <taxon>Pseudomonadota</taxon>
        <taxon>Gammaproteobacteria</taxon>
        <taxon>Moraxellales</taxon>
        <taxon>Moraxellaceae</taxon>
        <taxon>Acinetobacter</taxon>
        <taxon>Acinetobacter calcoaceticus/baumannii complex</taxon>
    </lineage>
</organism>
<dbReference type="EMBL" id="UFMQ01000036">
    <property type="protein sequence ID" value="SST32501.1"/>
    <property type="molecule type" value="Genomic_DNA"/>
</dbReference>
<evidence type="ECO:0000313" key="2">
    <source>
        <dbReference type="Proteomes" id="UP000252694"/>
    </source>
</evidence>